<evidence type="ECO:0000313" key="2">
    <source>
        <dbReference type="EMBL" id="MFD2609688.1"/>
    </source>
</evidence>
<evidence type="ECO:0000259" key="1">
    <source>
        <dbReference type="SMART" id="SM00849"/>
    </source>
</evidence>
<dbReference type="EMBL" id="JBHUMK010000041">
    <property type="protein sequence ID" value="MFD2609688.1"/>
    <property type="molecule type" value="Genomic_DNA"/>
</dbReference>
<dbReference type="InterPro" id="IPR001279">
    <property type="entry name" value="Metallo-B-lactamas"/>
</dbReference>
<dbReference type="SUPFAM" id="SSF56281">
    <property type="entry name" value="Metallo-hydrolase/oxidoreductase"/>
    <property type="match status" value="1"/>
</dbReference>
<organism evidence="2 3">
    <name type="scientific">Deinococcus taklimakanensis</name>
    <dbReference type="NCBI Taxonomy" id="536443"/>
    <lineage>
        <taxon>Bacteria</taxon>
        <taxon>Thermotogati</taxon>
        <taxon>Deinococcota</taxon>
        <taxon>Deinococci</taxon>
        <taxon>Deinococcales</taxon>
        <taxon>Deinococcaceae</taxon>
        <taxon>Deinococcus</taxon>
    </lineage>
</organism>
<dbReference type="Pfam" id="PF00753">
    <property type="entry name" value="Lactamase_B"/>
    <property type="match status" value="1"/>
</dbReference>
<proteinExistence type="predicted"/>
<sequence length="308" mass="33553">MSGVQLLDLNFQDTPGVIASYGFDTGDGLAVVDTGPTSTLPALEQGLRNLGAGLSDVRHVLLSHIHFDHAGAAGTLLERTARARVYVHERGAAHLARPERLVASAAQIYGDQMERLWGEMRPIDPDRLTVLEGQEQTLRLGRAEVRALYTPGHAVHHVSFYVGDDLFAGDVGGVRLDPAQTPRAPTPAPDIDLEAWRQSIQSLRALDARTLHLAHFGSYAQTPAHWDGLLDKMETDAQFVRAGLEGGQDFGTLSAEFTDMLLAELSTEHPGLPARYEFACPPWMSVQGLMRYWTRKAARSGTDQAGGR</sequence>
<dbReference type="CDD" id="cd07726">
    <property type="entry name" value="ST1585-like_MBL-fold"/>
    <property type="match status" value="1"/>
</dbReference>
<feature type="domain" description="Metallo-beta-lactamase" evidence="1">
    <location>
        <begin position="17"/>
        <end position="215"/>
    </location>
</feature>
<dbReference type="Gene3D" id="3.60.15.10">
    <property type="entry name" value="Ribonuclease Z/Hydroxyacylglutathione hydrolase-like"/>
    <property type="match status" value="1"/>
</dbReference>
<dbReference type="Proteomes" id="UP001597475">
    <property type="component" value="Unassembled WGS sequence"/>
</dbReference>
<accession>A0ABW5P5K5</accession>
<dbReference type="RefSeq" id="WP_386845266.1">
    <property type="nucleotide sequence ID" value="NZ_JBHUMK010000041.1"/>
</dbReference>
<dbReference type="InterPro" id="IPR050855">
    <property type="entry name" value="NDM-1-like"/>
</dbReference>
<comment type="caution">
    <text evidence="2">The sequence shown here is derived from an EMBL/GenBank/DDBJ whole genome shotgun (WGS) entry which is preliminary data.</text>
</comment>
<keyword evidence="3" id="KW-1185">Reference proteome</keyword>
<dbReference type="PANTHER" id="PTHR42951">
    <property type="entry name" value="METALLO-BETA-LACTAMASE DOMAIN-CONTAINING"/>
    <property type="match status" value="1"/>
</dbReference>
<reference evidence="3" key="1">
    <citation type="journal article" date="2019" name="Int. J. Syst. Evol. Microbiol.">
        <title>The Global Catalogue of Microorganisms (GCM) 10K type strain sequencing project: providing services to taxonomists for standard genome sequencing and annotation.</title>
        <authorList>
            <consortium name="The Broad Institute Genomics Platform"/>
            <consortium name="The Broad Institute Genome Sequencing Center for Infectious Disease"/>
            <person name="Wu L."/>
            <person name="Ma J."/>
        </authorList>
    </citation>
    <scope>NUCLEOTIDE SEQUENCE [LARGE SCALE GENOMIC DNA]</scope>
    <source>
        <strain evidence="3">KCTC 33842</strain>
    </source>
</reference>
<protein>
    <submittedName>
        <fullName evidence="2">MBL fold metallo-hydrolase</fullName>
    </submittedName>
</protein>
<dbReference type="InterPro" id="IPR037482">
    <property type="entry name" value="ST1585_MBL-fold"/>
</dbReference>
<gene>
    <name evidence="2" type="ORF">ACFSR9_09605</name>
</gene>
<dbReference type="InterPro" id="IPR036866">
    <property type="entry name" value="RibonucZ/Hydroxyglut_hydro"/>
</dbReference>
<dbReference type="PANTHER" id="PTHR42951:SF22">
    <property type="entry name" value="METALLO BETA-LACTAMASE SUPERFAMILY LIPOPROTEIN"/>
    <property type="match status" value="1"/>
</dbReference>
<dbReference type="SMART" id="SM00849">
    <property type="entry name" value="Lactamase_B"/>
    <property type="match status" value="1"/>
</dbReference>
<evidence type="ECO:0000313" key="3">
    <source>
        <dbReference type="Proteomes" id="UP001597475"/>
    </source>
</evidence>
<name>A0ABW5P5K5_9DEIO</name>